<dbReference type="PROSITE" id="PS00166">
    <property type="entry name" value="ENOYL_COA_HYDRATASE"/>
    <property type="match status" value="1"/>
</dbReference>
<dbReference type="Gene3D" id="3.90.226.10">
    <property type="entry name" value="2-enoyl-CoA Hydratase, Chain A, domain 1"/>
    <property type="match status" value="1"/>
</dbReference>
<dbReference type="CDD" id="cd06558">
    <property type="entry name" value="crotonase-like"/>
    <property type="match status" value="1"/>
</dbReference>
<dbReference type="InterPro" id="IPR029045">
    <property type="entry name" value="ClpP/crotonase-like_dom_sf"/>
</dbReference>
<sequence length="274" mass="30049">MTLIEVARSDNGVTELVLNRPEKLNAFNADMLDEFSRAVERIADDDTTRCVILRGRGRSFSVGYDVQRPADSSASYADAHDTFQDWRRLRRNLERWLAIWDLDKPVIASVHGHCVGGASMLCVCADITLVADDATIAWPSVPLGGGLLSPVSLWLIGMKRARELSYVVGSTLSGTEAAELGWANRAVAAADLAAETAALAGRIARTPASLLRLKKLALNRVMENQGFRTAFLYGAEWDAIAHTVPEHEVMRDKIREVGLKDAIRWFAEGGELSE</sequence>
<dbReference type="GO" id="GO:0003824">
    <property type="term" value="F:catalytic activity"/>
    <property type="evidence" value="ECO:0007669"/>
    <property type="project" value="InterPro"/>
</dbReference>
<name>A0A2V4AQG5_9PSEU</name>
<dbReference type="InterPro" id="IPR001753">
    <property type="entry name" value="Enoyl-CoA_hydra/iso"/>
</dbReference>
<dbReference type="RefSeq" id="WP_170160536.1">
    <property type="nucleotide sequence ID" value="NZ_MASW01000005.1"/>
</dbReference>
<protein>
    <submittedName>
        <fullName evidence="3">Uncharacterized protein</fullName>
    </submittedName>
</protein>
<dbReference type="InterPro" id="IPR018376">
    <property type="entry name" value="Enoyl-CoA_hyd/isom_CS"/>
</dbReference>
<evidence type="ECO:0000313" key="3">
    <source>
        <dbReference type="EMBL" id="PXY22852.1"/>
    </source>
</evidence>
<reference evidence="3 4" key="1">
    <citation type="submission" date="2016-07" db="EMBL/GenBank/DDBJ databases">
        <title>Draft genome sequence of Prauserella muralis DSM 45305, isolated from a mould-covered wall in an indoor environment.</title>
        <authorList>
            <person name="Ruckert C."/>
            <person name="Albersmeier A."/>
            <person name="Jiang C.-L."/>
            <person name="Jiang Y."/>
            <person name="Kalinowski J."/>
            <person name="Schneider O."/>
            <person name="Winkler A."/>
            <person name="Zotchev S.B."/>
        </authorList>
    </citation>
    <scope>NUCLEOTIDE SEQUENCE [LARGE SCALE GENOMIC DNA]</scope>
    <source>
        <strain evidence="3 4">DSM 45305</strain>
    </source>
</reference>
<dbReference type="Proteomes" id="UP000249915">
    <property type="component" value="Unassembled WGS sequence"/>
</dbReference>
<dbReference type="AlphaFoldDB" id="A0A2V4AQG5"/>
<comment type="caution">
    <text evidence="3">The sequence shown here is derived from an EMBL/GenBank/DDBJ whole genome shotgun (WGS) entry which is preliminary data.</text>
</comment>
<accession>A0A2V4AQG5</accession>
<dbReference type="SUPFAM" id="SSF52096">
    <property type="entry name" value="ClpP/crotonase"/>
    <property type="match status" value="1"/>
</dbReference>
<evidence type="ECO:0000256" key="1">
    <source>
        <dbReference type="ARBA" id="ARBA00005254"/>
    </source>
</evidence>
<comment type="similarity">
    <text evidence="1 2">Belongs to the enoyl-CoA hydratase/isomerase family.</text>
</comment>
<evidence type="ECO:0000313" key="4">
    <source>
        <dbReference type="Proteomes" id="UP000249915"/>
    </source>
</evidence>
<dbReference type="PANTHER" id="PTHR43802:SF1">
    <property type="entry name" value="IP11341P-RELATED"/>
    <property type="match status" value="1"/>
</dbReference>
<dbReference type="PANTHER" id="PTHR43802">
    <property type="entry name" value="ENOYL-COA HYDRATASE"/>
    <property type="match status" value="1"/>
</dbReference>
<keyword evidence="4" id="KW-1185">Reference proteome</keyword>
<dbReference type="EMBL" id="MASW01000005">
    <property type="protein sequence ID" value="PXY22852.1"/>
    <property type="molecule type" value="Genomic_DNA"/>
</dbReference>
<dbReference type="Pfam" id="PF00378">
    <property type="entry name" value="ECH_1"/>
    <property type="match status" value="1"/>
</dbReference>
<proteinExistence type="inferred from homology"/>
<organism evidence="3 4">
    <name type="scientific">Prauserella muralis</name>
    <dbReference type="NCBI Taxonomy" id="588067"/>
    <lineage>
        <taxon>Bacteria</taxon>
        <taxon>Bacillati</taxon>
        <taxon>Actinomycetota</taxon>
        <taxon>Actinomycetes</taxon>
        <taxon>Pseudonocardiales</taxon>
        <taxon>Pseudonocardiaceae</taxon>
        <taxon>Prauserella</taxon>
    </lineage>
</organism>
<evidence type="ECO:0000256" key="2">
    <source>
        <dbReference type="RuleBase" id="RU003707"/>
    </source>
</evidence>
<gene>
    <name evidence="3" type="ORF">BAY60_24030</name>
</gene>